<dbReference type="EMBL" id="CAGKOT010000013">
    <property type="protein sequence ID" value="CAB5359222.1"/>
    <property type="molecule type" value="Genomic_DNA"/>
</dbReference>
<accession>A0A916E4N6</accession>
<dbReference type="AlphaFoldDB" id="A0A916E4N6"/>
<comment type="caution">
    <text evidence="1">The sequence shown here is derived from an EMBL/GenBank/DDBJ whole genome shotgun (WGS) entry which is preliminary data.</text>
</comment>
<dbReference type="VEuPathDB" id="FungiDB:RhiirFUN_009920"/>
<sequence>MKLALKKDEYIMYIWKTIENQNKKEKILNFVRFVNLTFDVNLTVNSFQINENSERFNRDMIPSIKKHCFCGLCLMSEETSLLVSAGFVGLTKDKRSYLFRVLPIDYLVFTSSIRCIYFLGTKYTPAKTTPHSISPGIVPVPHTVPTDGLVKVMYSVEAT</sequence>
<gene>
    <name evidence="1" type="ORF">CHRIB12_LOCUS7696</name>
</gene>
<reference evidence="1" key="1">
    <citation type="submission" date="2020-05" db="EMBL/GenBank/DDBJ databases">
        <authorList>
            <person name="Rincon C."/>
            <person name="Sanders R I."/>
            <person name="Robbins C."/>
            <person name="Chaturvedi A."/>
        </authorList>
    </citation>
    <scope>NUCLEOTIDE SEQUENCE</scope>
    <source>
        <strain evidence="1">CHB12</strain>
    </source>
</reference>
<name>A0A916E4N6_9GLOM</name>
<evidence type="ECO:0000313" key="1">
    <source>
        <dbReference type="EMBL" id="CAB5359222.1"/>
    </source>
</evidence>
<dbReference type="Proteomes" id="UP000684084">
    <property type="component" value="Unassembled WGS sequence"/>
</dbReference>
<organism evidence="1 2">
    <name type="scientific">Rhizophagus irregularis</name>
    <dbReference type="NCBI Taxonomy" id="588596"/>
    <lineage>
        <taxon>Eukaryota</taxon>
        <taxon>Fungi</taxon>
        <taxon>Fungi incertae sedis</taxon>
        <taxon>Mucoromycota</taxon>
        <taxon>Glomeromycotina</taxon>
        <taxon>Glomeromycetes</taxon>
        <taxon>Glomerales</taxon>
        <taxon>Glomeraceae</taxon>
        <taxon>Rhizophagus</taxon>
    </lineage>
</organism>
<proteinExistence type="predicted"/>
<dbReference type="OrthoDB" id="2311590at2759"/>
<dbReference type="VEuPathDB" id="FungiDB:RhiirFUN_009919"/>
<protein>
    <submittedName>
        <fullName evidence="1">Uncharacterized protein</fullName>
    </submittedName>
</protein>
<evidence type="ECO:0000313" key="2">
    <source>
        <dbReference type="Proteomes" id="UP000684084"/>
    </source>
</evidence>